<feature type="region of interest" description="Disordered" evidence="1">
    <location>
        <begin position="168"/>
        <end position="195"/>
    </location>
</feature>
<accession>A0A9P4SHZ2</accession>
<feature type="compositionally biased region" description="Basic and acidic residues" evidence="1">
    <location>
        <begin position="369"/>
        <end position="392"/>
    </location>
</feature>
<dbReference type="AlphaFoldDB" id="A0A9P4SHZ2"/>
<evidence type="ECO:0000313" key="2">
    <source>
        <dbReference type="EMBL" id="KAF2843301.1"/>
    </source>
</evidence>
<keyword evidence="3" id="KW-1185">Reference proteome</keyword>
<proteinExistence type="predicted"/>
<feature type="compositionally biased region" description="Polar residues" evidence="1">
    <location>
        <begin position="1"/>
        <end position="22"/>
    </location>
</feature>
<organism evidence="2 3">
    <name type="scientific">Patellaria atrata CBS 101060</name>
    <dbReference type="NCBI Taxonomy" id="1346257"/>
    <lineage>
        <taxon>Eukaryota</taxon>
        <taxon>Fungi</taxon>
        <taxon>Dikarya</taxon>
        <taxon>Ascomycota</taxon>
        <taxon>Pezizomycotina</taxon>
        <taxon>Dothideomycetes</taxon>
        <taxon>Dothideomycetes incertae sedis</taxon>
        <taxon>Patellariales</taxon>
        <taxon>Patellariaceae</taxon>
        <taxon>Patellaria</taxon>
    </lineage>
</organism>
<reference evidence="2" key="1">
    <citation type="journal article" date="2020" name="Stud. Mycol.">
        <title>101 Dothideomycetes genomes: a test case for predicting lifestyles and emergence of pathogens.</title>
        <authorList>
            <person name="Haridas S."/>
            <person name="Albert R."/>
            <person name="Binder M."/>
            <person name="Bloem J."/>
            <person name="Labutti K."/>
            <person name="Salamov A."/>
            <person name="Andreopoulos B."/>
            <person name="Baker S."/>
            <person name="Barry K."/>
            <person name="Bills G."/>
            <person name="Bluhm B."/>
            <person name="Cannon C."/>
            <person name="Castanera R."/>
            <person name="Culley D."/>
            <person name="Daum C."/>
            <person name="Ezra D."/>
            <person name="Gonzalez J."/>
            <person name="Henrissat B."/>
            <person name="Kuo A."/>
            <person name="Liang C."/>
            <person name="Lipzen A."/>
            <person name="Lutzoni F."/>
            <person name="Magnuson J."/>
            <person name="Mondo S."/>
            <person name="Nolan M."/>
            <person name="Ohm R."/>
            <person name="Pangilinan J."/>
            <person name="Park H.-J."/>
            <person name="Ramirez L."/>
            <person name="Alfaro M."/>
            <person name="Sun H."/>
            <person name="Tritt A."/>
            <person name="Yoshinaga Y."/>
            <person name="Zwiers L.-H."/>
            <person name="Turgeon B."/>
            <person name="Goodwin S."/>
            <person name="Spatafora J."/>
            <person name="Crous P."/>
            <person name="Grigoriev I."/>
        </authorList>
    </citation>
    <scope>NUCLEOTIDE SEQUENCE</scope>
    <source>
        <strain evidence="2">CBS 101060</strain>
    </source>
</reference>
<feature type="compositionally biased region" description="Basic and acidic residues" evidence="1">
    <location>
        <begin position="322"/>
        <end position="341"/>
    </location>
</feature>
<name>A0A9P4SHZ2_9PEZI</name>
<gene>
    <name evidence="2" type="ORF">M501DRAFT_985423</name>
</gene>
<evidence type="ECO:0000256" key="1">
    <source>
        <dbReference type="SAM" id="MobiDB-lite"/>
    </source>
</evidence>
<comment type="caution">
    <text evidence="2">The sequence shown here is derived from an EMBL/GenBank/DDBJ whole genome shotgun (WGS) entry which is preliminary data.</text>
</comment>
<feature type="compositionally biased region" description="Polar residues" evidence="1">
    <location>
        <begin position="168"/>
        <end position="190"/>
    </location>
</feature>
<feature type="region of interest" description="Disordered" evidence="1">
    <location>
        <begin position="362"/>
        <end position="409"/>
    </location>
</feature>
<dbReference type="EMBL" id="MU006089">
    <property type="protein sequence ID" value="KAF2843301.1"/>
    <property type="molecule type" value="Genomic_DNA"/>
</dbReference>
<feature type="region of interest" description="Disordered" evidence="1">
    <location>
        <begin position="322"/>
        <end position="347"/>
    </location>
</feature>
<protein>
    <submittedName>
        <fullName evidence="2">Uncharacterized protein</fullName>
    </submittedName>
</protein>
<dbReference type="Proteomes" id="UP000799429">
    <property type="component" value="Unassembled WGS sequence"/>
</dbReference>
<feature type="compositionally biased region" description="Basic and acidic residues" evidence="1">
    <location>
        <begin position="23"/>
        <end position="44"/>
    </location>
</feature>
<evidence type="ECO:0000313" key="3">
    <source>
        <dbReference type="Proteomes" id="UP000799429"/>
    </source>
</evidence>
<feature type="region of interest" description="Disordered" evidence="1">
    <location>
        <begin position="1"/>
        <end position="44"/>
    </location>
</feature>
<sequence length="409" mass="46308">MQEDQTSSPDATSDKNNNASTIDTERQSASDSAEEGKKESVRKCTEEAPTIDSLKLLITIRLNRYTILLQSPYLTPALKTRLTKTVTTYHDSYKALDIADIQRLSVKLETLSNELDEHWNRIFGSLEKSASTRIAAVNISQLVKAAIIFEYFDDMRSNIIARRAGSSDNAKINNNSKSGASRKISTSPKPRNSKPVVWMLSTPEALLEGDNPGLPIFPGVNKDILAEMEIEGTQYERALLLNRTFVDCCNSPNPNFNWKSTLQDYIDGKEWNKMNETIDMDRKILEKAFTAGKLMQAEYMKEEEWFTRKFAFDHMEKRRKSLLEDGNPEKKPVTENTEQAKDLNNASRRLSLTMLGEIFSRKQKHRSVRVKETSAAKSKEEEAAKDNIKGEPNEDVPPPYTEKVASPSQ</sequence>